<comment type="similarity">
    <text evidence="2">Belongs to the cytochrome ubiquinol oxidase subunit 2 family.</text>
</comment>
<keyword evidence="4" id="KW-1003">Cell membrane</keyword>
<accession>C8WZG2</accession>
<dbReference type="GO" id="GO:0019646">
    <property type="term" value="P:aerobic electron transport chain"/>
    <property type="evidence" value="ECO:0007669"/>
    <property type="project" value="TreeGrafter"/>
</dbReference>
<evidence type="ECO:0000256" key="9">
    <source>
        <dbReference type="ARBA" id="ARBA00022989"/>
    </source>
</evidence>
<dbReference type="RefSeq" id="WP_015750596.1">
    <property type="nucleotide sequence ID" value="NC_013223.1"/>
</dbReference>
<feature type="transmembrane region" description="Helical" evidence="12">
    <location>
        <begin position="227"/>
        <end position="247"/>
    </location>
</feature>
<evidence type="ECO:0000256" key="2">
    <source>
        <dbReference type="ARBA" id="ARBA00007543"/>
    </source>
</evidence>
<evidence type="ECO:0000256" key="11">
    <source>
        <dbReference type="ARBA" id="ARBA00023136"/>
    </source>
</evidence>
<dbReference type="GO" id="GO:0070069">
    <property type="term" value="C:cytochrome complex"/>
    <property type="evidence" value="ECO:0007669"/>
    <property type="project" value="TreeGrafter"/>
</dbReference>
<keyword evidence="7" id="KW-0479">Metal-binding</keyword>
<dbReference type="GO" id="GO:0005886">
    <property type="term" value="C:plasma membrane"/>
    <property type="evidence" value="ECO:0007669"/>
    <property type="project" value="UniProtKB-SubCell"/>
</dbReference>
<evidence type="ECO:0000256" key="3">
    <source>
        <dbReference type="ARBA" id="ARBA00022448"/>
    </source>
</evidence>
<sequence length="341" mass="37446">MLETIWFVLWGVLWAVYFVLDGFDLGLGTIMPAVARTETEKRTLLNAMGPFWDGNEVWLITAGGVTFAAFPTTYAVLFSGLYTALMLLLIALIIRGVALEFRSKIESPRWRNIWEKAFIVSSFLPALLLGVAFANIFQGLAINAENIVQGGLLGLLNPYGLLGGLLFVLLFALHGSLWLGIKARGELQERAARLARGLWPAVVTVLLAFLAFSATTTQLFGNYLQTPWLMVVLILPILGLFGSRLFLGTRQWWLAWGASAATIAGTAMFGIIGNYPALLPSKLNPAYSLTITNSSSSPLTLKIMLGVVLVFVPLVLGYQIWAYHLFRHPISEDDLSSDEAY</sequence>
<evidence type="ECO:0000256" key="10">
    <source>
        <dbReference type="ARBA" id="ARBA00023004"/>
    </source>
</evidence>
<dbReference type="EMBL" id="CP001734">
    <property type="protein sequence ID" value="ACV67437.1"/>
    <property type="molecule type" value="Genomic_DNA"/>
</dbReference>
<evidence type="ECO:0000256" key="1">
    <source>
        <dbReference type="ARBA" id="ARBA00004651"/>
    </source>
</evidence>
<evidence type="ECO:0000256" key="7">
    <source>
        <dbReference type="ARBA" id="ARBA00022723"/>
    </source>
</evidence>
<dbReference type="Proteomes" id="UP000001052">
    <property type="component" value="Chromosome"/>
</dbReference>
<feature type="transmembrane region" description="Helical" evidence="12">
    <location>
        <begin position="201"/>
        <end position="221"/>
    </location>
</feature>
<keyword evidence="10" id="KW-0408">Iron</keyword>
<dbReference type="GO" id="GO:0009055">
    <property type="term" value="F:electron transfer activity"/>
    <property type="evidence" value="ECO:0007669"/>
    <property type="project" value="TreeGrafter"/>
</dbReference>
<dbReference type="NCBIfam" id="TIGR00203">
    <property type="entry name" value="cydB"/>
    <property type="match status" value="1"/>
</dbReference>
<reference evidence="13 14" key="2">
    <citation type="journal article" date="2010" name="Stand. Genomic Sci.">
        <title>Complete genome sequence of Desulfohalobium retbaense type strain (HR(100)).</title>
        <authorList>
            <person name="Spring S."/>
            <person name="Nolan M."/>
            <person name="Lapidus A."/>
            <person name="Glavina Del Rio T."/>
            <person name="Copeland A."/>
            <person name="Tice H."/>
            <person name="Cheng J.F."/>
            <person name="Lucas S."/>
            <person name="Land M."/>
            <person name="Chen F."/>
            <person name="Bruce D."/>
            <person name="Goodwin L."/>
            <person name="Pitluck S."/>
            <person name="Ivanova N."/>
            <person name="Mavromatis K."/>
            <person name="Mikhailova N."/>
            <person name="Pati A."/>
            <person name="Chen A."/>
            <person name="Palaniappan K."/>
            <person name="Hauser L."/>
            <person name="Chang Y.J."/>
            <person name="Jeffries C.D."/>
            <person name="Munk C."/>
            <person name="Kiss H."/>
            <person name="Chain P."/>
            <person name="Han C."/>
            <person name="Brettin T."/>
            <person name="Detter J.C."/>
            <person name="Schuler E."/>
            <person name="Goker M."/>
            <person name="Rohde M."/>
            <person name="Bristow J."/>
            <person name="Eisen J.A."/>
            <person name="Markowitz V."/>
            <person name="Hugenholtz P."/>
            <person name="Kyrpides N.C."/>
            <person name="Klenk H.P."/>
        </authorList>
    </citation>
    <scope>NUCLEOTIDE SEQUENCE [LARGE SCALE GENOMIC DNA]</scope>
    <source>
        <strain evidence="13 14">DSM 5692</strain>
    </source>
</reference>
<evidence type="ECO:0000256" key="8">
    <source>
        <dbReference type="ARBA" id="ARBA00022982"/>
    </source>
</evidence>
<dbReference type="KEGG" id="drt:Dret_0135"/>
<dbReference type="HOGENOM" id="CLU_049294_0_1_7"/>
<name>C8WZG2_DESRD</name>
<dbReference type="eggNOG" id="COG1294">
    <property type="taxonomic scope" value="Bacteria"/>
</dbReference>
<organism evidence="13 14">
    <name type="scientific">Desulfohalobium retbaense (strain ATCC 49708 / DSM 5692 / JCM 16813 / HR100)</name>
    <dbReference type="NCBI Taxonomy" id="485915"/>
    <lineage>
        <taxon>Bacteria</taxon>
        <taxon>Pseudomonadati</taxon>
        <taxon>Thermodesulfobacteriota</taxon>
        <taxon>Desulfovibrionia</taxon>
        <taxon>Desulfovibrionales</taxon>
        <taxon>Desulfohalobiaceae</taxon>
        <taxon>Desulfohalobium</taxon>
    </lineage>
</organism>
<dbReference type="OrthoDB" id="9776710at2"/>
<dbReference type="PIRSF" id="PIRSF000267">
    <property type="entry name" value="Cyt_oxidse_sub2"/>
    <property type="match status" value="1"/>
</dbReference>
<protein>
    <submittedName>
        <fullName evidence="13">Cytochrome d ubiquinol oxidase, subunit II</fullName>
    </submittedName>
</protein>
<dbReference type="STRING" id="485915.Dret_0135"/>
<evidence type="ECO:0000256" key="12">
    <source>
        <dbReference type="SAM" id="Phobius"/>
    </source>
</evidence>
<feature type="transmembrane region" description="Helical" evidence="12">
    <location>
        <begin position="80"/>
        <end position="98"/>
    </location>
</feature>
<dbReference type="GO" id="GO:0016682">
    <property type="term" value="F:oxidoreductase activity, acting on diphenols and related substances as donors, oxygen as acceptor"/>
    <property type="evidence" value="ECO:0007669"/>
    <property type="project" value="TreeGrafter"/>
</dbReference>
<evidence type="ECO:0000256" key="6">
    <source>
        <dbReference type="ARBA" id="ARBA00022692"/>
    </source>
</evidence>
<reference evidence="14" key="1">
    <citation type="submission" date="2009-09" db="EMBL/GenBank/DDBJ databases">
        <title>The complete chromosome of Desulfohalobium retbaense DSM 5692.</title>
        <authorList>
            <consortium name="US DOE Joint Genome Institute (JGI-PGF)"/>
            <person name="Lucas S."/>
            <person name="Copeland A."/>
            <person name="Lapidus A."/>
            <person name="Glavina del Rio T."/>
            <person name="Dalin E."/>
            <person name="Tice H."/>
            <person name="Bruce D."/>
            <person name="Goodwin L."/>
            <person name="Pitluck S."/>
            <person name="Kyrpides N."/>
            <person name="Mavromatis K."/>
            <person name="Ivanova N."/>
            <person name="Mikhailova N."/>
            <person name="Munk A.C."/>
            <person name="Brettin T."/>
            <person name="Detter J.C."/>
            <person name="Han C."/>
            <person name="Tapia R."/>
            <person name="Larimer F."/>
            <person name="Land M."/>
            <person name="Hauser L."/>
            <person name="Markowitz V."/>
            <person name="Cheng J.-F."/>
            <person name="Hugenholtz P."/>
            <person name="Woyke T."/>
            <person name="Wu D."/>
            <person name="Spring S."/>
            <person name="Klenk H.-P."/>
            <person name="Eisen J.A."/>
        </authorList>
    </citation>
    <scope>NUCLEOTIDE SEQUENCE [LARGE SCALE GENOMIC DNA]</scope>
    <source>
        <strain evidence="14">DSM 5692</strain>
    </source>
</reference>
<feature type="transmembrane region" description="Helical" evidence="12">
    <location>
        <begin position="118"/>
        <end position="141"/>
    </location>
</feature>
<comment type="subcellular location">
    <subcellularLocation>
        <location evidence="1">Cell membrane</location>
        <topology evidence="1">Multi-pass membrane protein</topology>
    </subcellularLocation>
</comment>
<feature type="transmembrane region" description="Helical" evidence="12">
    <location>
        <begin position="161"/>
        <end position="181"/>
    </location>
</feature>
<proteinExistence type="inferred from homology"/>
<dbReference type="InterPro" id="IPR003317">
    <property type="entry name" value="Cyt-d_oxidase_su2"/>
</dbReference>
<keyword evidence="5" id="KW-0349">Heme</keyword>
<keyword evidence="9 12" id="KW-1133">Transmembrane helix</keyword>
<evidence type="ECO:0000313" key="13">
    <source>
        <dbReference type="EMBL" id="ACV67437.1"/>
    </source>
</evidence>
<gene>
    <name evidence="13" type="ordered locus">Dret_0135</name>
</gene>
<feature type="transmembrane region" description="Helical" evidence="12">
    <location>
        <begin position="12"/>
        <end position="35"/>
    </location>
</feature>
<keyword evidence="11 12" id="KW-0472">Membrane</keyword>
<keyword evidence="6 12" id="KW-0812">Transmembrane</keyword>
<keyword evidence="3" id="KW-0813">Transport</keyword>
<evidence type="ECO:0000313" key="14">
    <source>
        <dbReference type="Proteomes" id="UP000001052"/>
    </source>
</evidence>
<evidence type="ECO:0000256" key="4">
    <source>
        <dbReference type="ARBA" id="ARBA00022475"/>
    </source>
</evidence>
<dbReference type="Pfam" id="PF02322">
    <property type="entry name" value="Cyt_bd_oxida_II"/>
    <property type="match status" value="1"/>
</dbReference>
<feature type="transmembrane region" description="Helical" evidence="12">
    <location>
        <begin position="299"/>
        <end position="321"/>
    </location>
</feature>
<feature type="transmembrane region" description="Helical" evidence="12">
    <location>
        <begin position="254"/>
        <end position="279"/>
    </location>
</feature>
<keyword evidence="8" id="KW-0249">Electron transport</keyword>
<dbReference type="GO" id="GO:0046872">
    <property type="term" value="F:metal ion binding"/>
    <property type="evidence" value="ECO:0007669"/>
    <property type="project" value="UniProtKB-KW"/>
</dbReference>
<dbReference type="PANTHER" id="PTHR43141:SF5">
    <property type="entry name" value="CYTOCHROME BD-I UBIQUINOL OXIDASE SUBUNIT 2"/>
    <property type="match status" value="1"/>
</dbReference>
<dbReference type="PANTHER" id="PTHR43141">
    <property type="entry name" value="CYTOCHROME BD2 SUBUNIT II"/>
    <property type="match status" value="1"/>
</dbReference>
<keyword evidence="14" id="KW-1185">Reference proteome</keyword>
<evidence type="ECO:0000256" key="5">
    <source>
        <dbReference type="ARBA" id="ARBA00022617"/>
    </source>
</evidence>
<dbReference type="AlphaFoldDB" id="C8WZG2"/>